<evidence type="ECO:0000313" key="3">
    <source>
        <dbReference type="EMBL" id="KAF9939518.1"/>
    </source>
</evidence>
<keyword evidence="4" id="KW-1185">Reference proteome</keyword>
<dbReference type="EMBL" id="JAAAHW010009524">
    <property type="protein sequence ID" value="KAF9939518.1"/>
    <property type="molecule type" value="Genomic_DNA"/>
</dbReference>
<feature type="transmembrane region" description="Helical" evidence="2">
    <location>
        <begin position="142"/>
        <end position="161"/>
    </location>
</feature>
<dbReference type="Proteomes" id="UP000749646">
    <property type="component" value="Unassembled WGS sequence"/>
</dbReference>
<organism evidence="3 4">
    <name type="scientific">Modicella reniformis</name>
    <dbReference type="NCBI Taxonomy" id="1440133"/>
    <lineage>
        <taxon>Eukaryota</taxon>
        <taxon>Fungi</taxon>
        <taxon>Fungi incertae sedis</taxon>
        <taxon>Mucoromycota</taxon>
        <taxon>Mortierellomycotina</taxon>
        <taxon>Mortierellomycetes</taxon>
        <taxon>Mortierellales</taxon>
        <taxon>Mortierellaceae</taxon>
        <taxon>Modicella</taxon>
    </lineage>
</organism>
<feature type="transmembrane region" description="Helical" evidence="2">
    <location>
        <begin position="106"/>
        <end position="130"/>
    </location>
</feature>
<feature type="transmembrane region" description="Helical" evidence="2">
    <location>
        <begin position="406"/>
        <end position="431"/>
    </location>
</feature>
<evidence type="ECO:0000313" key="4">
    <source>
        <dbReference type="Proteomes" id="UP000749646"/>
    </source>
</evidence>
<evidence type="ECO:0000256" key="1">
    <source>
        <dbReference type="SAM" id="MobiDB-lite"/>
    </source>
</evidence>
<feature type="transmembrane region" description="Helical" evidence="2">
    <location>
        <begin position="365"/>
        <end position="386"/>
    </location>
</feature>
<evidence type="ECO:0000256" key="2">
    <source>
        <dbReference type="SAM" id="Phobius"/>
    </source>
</evidence>
<gene>
    <name evidence="3" type="ORF">BGZ65_010270</name>
</gene>
<accession>A0A9P6IML4</accession>
<feature type="compositionally biased region" description="Low complexity" evidence="1">
    <location>
        <begin position="330"/>
        <end position="346"/>
    </location>
</feature>
<name>A0A9P6IML4_9FUNG</name>
<proteinExistence type="predicted"/>
<keyword evidence="2" id="KW-1133">Transmembrane helix</keyword>
<reference evidence="3" key="1">
    <citation type="journal article" date="2020" name="Fungal Divers.">
        <title>Resolving the Mortierellaceae phylogeny through synthesis of multi-gene phylogenetics and phylogenomics.</title>
        <authorList>
            <person name="Vandepol N."/>
            <person name="Liber J."/>
            <person name="Desiro A."/>
            <person name="Na H."/>
            <person name="Kennedy M."/>
            <person name="Barry K."/>
            <person name="Grigoriev I.V."/>
            <person name="Miller A.N."/>
            <person name="O'Donnell K."/>
            <person name="Stajich J.E."/>
            <person name="Bonito G."/>
        </authorList>
    </citation>
    <scope>NUCLEOTIDE SEQUENCE</scope>
    <source>
        <strain evidence="3">MES-2147</strain>
    </source>
</reference>
<sequence length="433" mass="46985">MGSSIGLIVFQSLQSFYLKRLGSTLTKTASSGGYSGPIGTAFSSFSGAEAAAQELSSTSTSTLESIYAFFASSARFLSPTSSSPPSSSTTTSLESSSSTLRHFGSFLLLMWLPLTVWFLSMTICTLWIKYRKIVPQTLTPRNAILLSQGIFTLFWIILGAVQEVQERLSFSYSSFSRITGLTPPSWGVEESSLVPSSSMDPMDCGRARATAAAAAQDIPLSILLGSSSAQQQQQQQQQGILTLLTPLCVAQYVAIVLLGIATGLLTTSSTILEEQMEIDYHNQQQEEQEQQQQQQDSSSENGYMLLIEPEEQEEEEEDNDDETMGPSDPLLGSSRARSGLGSGSYSEPESSTKLLRHQLTFLERLGLLLWVVILLSSQLWFFQWIVTHGSLPNLTEKGADICGSGIGNSLVSSCLTIFGLYSGTIMITLGLRL</sequence>
<feature type="region of interest" description="Disordered" evidence="1">
    <location>
        <begin position="310"/>
        <end position="349"/>
    </location>
</feature>
<feature type="transmembrane region" description="Helical" evidence="2">
    <location>
        <begin position="249"/>
        <end position="272"/>
    </location>
</feature>
<dbReference type="OrthoDB" id="2449697at2759"/>
<keyword evidence="2" id="KW-0472">Membrane</keyword>
<feature type="compositionally biased region" description="Acidic residues" evidence="1">
    <location>
        <begin position="310"/>
        <end position="323"/>
    </location>
</feature>
<comment type="caution">
    <text evidence="3">The sequence shown here is derived from an EMBL/GenBank/DDBJ whole genome shotgun (WGS) entry which is preliminary data.</text>
</comment>
<protein>
    <submittedName>
        <fullName evidence="3">Uncharacterized protein</fullName>
    </submittedName>
</protein>
<keyword evidence="2" id="KW-0812">Transmembrane</keyword>
<dbReference type="AlphaFoldDB" id="A0A9P6IML4"/>